<feature type="transmembrane region" description="Helical" evidence="1">
    <location>
        <begin position="343"/>
        <end position="366"/>
    </location>
</feature>
<dbReference type="InterPro" id="IPR050261">
    <property type="entry name" value="FrsA_esterase"/>
</dbReference>
<feature type="transmembrane region" description="Helical" evidence="1">
    <location>
        <begin position="581"/>
        <end position="602"/>
    </location>
</feature>
<dbReference type="GO" id="GO:0016787">
    <property type="term" value="F:hydrolase activity"/>
    <property type="evidence" value="ECO:0007669"/>
    <property type="project" value="UniProtKB-KW"/>
</dbReference>
<dbReference type="Gene3D" id="3.40.50.1820">
    <property type="entry name" value="alpha/beta hydrolase"/>
    <property type="match status" value="1"/>
</dbReference>
<keyword evidence="3" id="KW-0378">Hydrolase</keyword>
<dbReference type="InterPro" id="IPR029058">
    <property type="entry name" value="AB_hydrolase_fold"/>
</dbReference>
<dbReference type="EMBL" id="DTFI01000086">
    <property type="protein sequence ID" value="HGI43460.1"/>
    <property type="molecule type" value="Genomic_DNA"/>
</dbReference>
<dbReference type="SUPFAM" id="SSF53474">
    <property type="entry name" value="alpha/beta-Hydrolases"/>
    <property type="match status" value="1"/>
</dbReference>
<dbReference type="AlphaFoldDB" id="A0A7C4F9S1"/>
<evidence type="ECO:0000259" key="2">
    <source>
        <dbReference type="Pfam" id="PF12146"/>
    </source>
</evidence>
<keyword evidence="1" id="KW-1133">Transmembrane helix</keyword>
<accession>A0A7C4F9S1</accession>
<feature type="domain" description="Serine aminopeptidase S33" evidence="2">
    <location>
        <begin position="88"/>
        <end position="202"/>
    </location>
</feature>
<keyword evidence="1" id="KW-0812">Transmembrane</keyword>
<feature type="transmembrane region" description="Helical" evidence="1">
    <location>
        <begin position="460"/>
        <end position="478"/>
    </location>
</feature>
<protein>
    <submittedName>
        <fullName evidence="3">Alpha/beta fold hydrolase</fullName>
    </submittedName>
</protein>
<dbReference type="InterPro" id="IPR022742">
    <property type="entry name" value="Hydrolase_4"/>
</dbReference>
<comment type="caution">
    <text evidence="3">The sequence shown here is derived from an EMBL/GenBank/DDBJ whole genome shotgun (WGS) entry which is preliminary data.</text>
</comment>
<feature type="transmembrane region" description="Helical" evidence="1">
    <location>
        <begin position="418"/>
        <end position="440"/>
    </location>
</feature>
<reference evidence="3" key="1">
    <citation type="journal article" date="2020" name="mSystems">
        <title>Genome- and Community-Level Interaction Insights into Carbon Utilization and Element Cycling Functions of Hydrothermarchaeota in Hydrothermal Sediment.</title>
        <authorList>
            <person name="Zhou Z."/>
            <person name="Liu Y."/>
            <person name="Xu W."/>
            <person name="Pan J."/>
            <person name="Luo Z.H."/>
            <person name="Li M."/>
        </authorList>
    </citation>
    <scope>NUCLEOTIDE SEQUENCE [LARGE SCALE GENOMIC DNA]</scope>
    <source>
        <strain evidence="3">SpSt-735</strain>
    </source>
</reference>
<sequence length="603" mass="65507">MYVPLYKSCAKGLSSVKQEKKKRMDKKLVAALAVLLLSVLFALSSAATARSLLFQGIQVEEAYVRGLDGAKLRCLVYKPLGGVGKLPAVLVVHGLGASSDTMNAISTELARNGVLVLALNYRGHDGSEGGVSYIGDPIAAPNISNDLIAAVRYLAERDDVDAGRIGAVGYSMGSRAVLRLAILVPTVSPVVMIGPYVGWELGAVNATFPKNLLIIVGSNDMITPPSLAELLFNYATRAAGKPSEVFGSLRDGTGRKLVVVPNVDHYSIVFAKQTVEEVVEWVLASFGMGKPTYHLNPAVLASVSSSAGFFALLGILSLAYLVTRYLRGRGLMAELKPVIPSRTALIVVLVGVAYYIFVAFAIFPLIVDWGWREYQFARFSGAQYTVYYFLFLAILLLLAVAIYAALRRGALADLKDNLLKNLPAGAAVAVVLWLFMYLVYNLSMTGIIANYSMTLPRFALMLYLFALLLPLVLVDELFLRRIIQDKVPTGRWWGRFAVAAILQYLARVLPLAWWVSIAANPLAVDSMLGPYLALGLLSEESLEVVKAFIAMNAYGLYYAFTSVELLHALAASYLYGEYRNILVTAFFRALTVAFTMAAVMAVL</sequence>
<feature type="transmembrane region" description="Helical" evidence="1">
    <location>
        <begin position="490"/>
        <end position="506"/>
    </location>
</feature>
<keyword evidence="1" id="KW-0472">Membrane</keyword>
<dbReference type="PANTHER" id="PTHR22946">
    <property type="entry name" value="DIENELACTONE HYDROLASE DOMAIN-CONTAINING PROTEIN-RELATED"/>
    <property type="match status" value="1"/>
</dbReference>
<proteinExistence type="predicted"/>
<feature type="transmembrane region" description="Helical" evidence="1">
    <location>
        <begin position="298"/>
        <end position="322"/>
    </location>
</feature>
<name>A0A7C4F9S1_THEPE</name>
<organism evidence="3">
    <name type="scientific">Thermofilum pendens</name>
    <dbReference type="NCBI Taxonomy" id="2269"/>
    <lineage>
        <taxon>Archaea</taxon>
        <taxon>Thermoproteota</taxon>
        <taxon>Thermoprotei</taxon>
        <taxon>Thermofilales</taxon>
        <taxon>Thermofilaceae</taxon>
        <taxon>Thermofilum</taxon>
    </lineage>
</organism>
<evidence type="ECO:0000256" key="1">
    <source>
        <dbReference type="SAM" id="Phobius"/>
    </source>
</evidence>
<feature type="transmembrane region" description="Helical" evidence="1">
    <location>
        <begin position="555"/>
        <end position="575"/>
    </location>
</feature>
<gene>
    <name evidence="3" type="ORF">ENV17_03630</name>
</gene>
<evidence type="ECO:0000313" key="3">
    <source>
        <dbReference type="EMBL" id="HGI43460.1"/>
    </source>
</evidence>
<dbReference type="Pfam" id="PF12146">
    <property type="entry name" value="Hydrolase_4"/>
    <property type="match status" value="1"/>
</dbReference>
<feature type="transmembrane region" description="Helical" evidence="1">
    <location>
        <begin position="386"/>
        <end position="406"/>
    </location>
</feature>